<dbReference type="EMBL" id="JAFNEN010000102">
    <property type="protein sequence ID" value="KAG8194606.1"/>
    <property type="molecule type" value="Genomic_DNA"/>
</dbReference>
<name>A0AAV6VG17_9ARAC</name>
<gene>
    <name evidence="1" type="ORF">JTE90_013341</name>
</gene>
<proteinExistence type="predicted"/>
<reference evidence="1 2" key="1">
    <citation type="journal article" date="2022" name="Nat. Ecol. Evol.">
        <title>A masculinizing supergene underlies an exaggerated male reproductive morph in a spider.</title>
        <authorList>
            <person name="Hendrickx F."/>
            <person name="De Corte Z."/>
            <person name="Sonet G."/>
            <person name="Van Belleghem S.M."/>
            <person name="Kostlbacher S."/>
            <person name="Vangestel C."/>
        </authorList>
    </citation>
    <scope>NUCLEOTIDE SEQUENCE [LARGE SCALE GENOMIC DNA]</scope>
    <source>
        <strain evidence="1">W744_W776</strain>
    </source>
</reference>
<protein>
    <submittedName>
        <fullName evidence="1">Uncharacterized protein</fullName>
    </submittedName>
</protein>
<sequence>MAARSAFWDRCRTEQLRVAPDAVCSRILLPVLQFLFHFGTIRNSSKMLEFLMKWISLKFEMFKIGFVLN</sequence>
<organism evidence="1 2">
    <name type="scientific">Oedothorax gibbosus</name>
    <dbReference type="NCBI Taxonomy" id="931172"/>
    <lineage>
        <taxon>Eukaryota</taxon>
        <taxon>Metazoa</taxon>
        <taxon>Ecdysozoa</taxon>
        <taxon>Arthropoda</taxon>
        <taxon>Chelicerata</taxon>
        <taxon>Arachnida</taxon>
        <taxon>Araneae</taxon>
        <taxon>Araneomorphae</taxon>
        <taxon>Entelegynae</taxon>
        <taxon>Araneoidea</taxon>
        <taxon>Linyphiidae</taxon>
        <taxon>Erigoninae</taxon>
        <taxon>Oedothorax</taxon>
    </lineage>
</organism>
<accession>A0AAV6VG17</accession>
<dbReference type="AlphaFoldDB" id="A0AAV6VG17"/>
<evidence type="ECO:0000313" key="1">
    <source>
        <dbReference type="EMBL" id="KAG8194606.1"/>
    </source>
</evidence>
<comment type="caution">
    <text evidence="1">The sequence shown here is derived from an EMBL/GenBank/DDBJ whole genome shotgun (WGS) entry which is preliminary data.</text>
</comment>
<evidence type="ECO:0000313" key="2">
    <source>
        <dbReference type="Proteomes" id="UP000827092"/>
    </source>
</evidence>
<keyword evidence="2" id="KW-1185">Reference proteome</keyword>
<dbReference type="Proteomes" id="UP000827092">
    <property type="component" value="Unassembled WGS sequence"/>
</dbReference>